<proteinExistence type="predicted"/>
<evidence type="ECO:0000256" key="1">
    <source>
        <dbReference type="ARBA" id="ARBA00022737"/>
    </source>
</evidence>
<protein>
    <recommendedName>
        <fullName evidence="6">Ankyrin repeat protein</fullName>
    </recommendedName>
</protein>
<dbReference type="Proteomes" id="UP001160483">
    <property type="component" value="Unassembled WGS sequence"/>
</dbReference>
<keyword evidence="1" id="KW-0677">Repeat</keyword>
<dbReference type="SUPFAM" id="SSF48403">
    <property type="entry name" value="Ankyrin repeat"/>
    <property type="match status" value="1"/>
</dbReference>
<feature type="repeat" description="ANK" evidence="3">
    <location>
        <begin position="69"/>
        <end position="101"/>
    </location>
</feature>
<dbReference type="AlphaFoldDB" id="A0AAU9L304"/>
<keyword evidence="2 3" id="KW-0040">ANK repeat</keyword>
<dbReference type="PROSITE" id="PS50088">
    <property type="entry name" value="ANK_REPEAT"/>
    <property type="match status" value="2"/>
</dbReference>
<dbReference type="InterPro" id="IPR036770">
    <property type="entry name" value="Ankyrin_rpt-contain_sf"/>
</dbReference>
<dbReference type="Gene3D" id="1.25.40.20">
    <property type="entry name" value="Ankyrin repeat-containing domain"/>
    <property type="match status" value="2"/>
</dbReference>
<dbReference type="SMART" id="SM00248">
    <property type="entry name" value="ANK"/>
    <property type="match status" value="5"/>
</dbReference>
<evidence type="ECO:0000256" key="2">
    <source>
        <dbReference type="ARBA" id="ARBA00023043"/>
    </source>
</evidence>
<dbReference type="PANTHER" id="PTHR24198:SF165">
    <property type="entry name" value="ANKYRIN REPEAT-CONTAINING PROTEIN-RELATED"/>
    <property type="match status" value="1"/>
</dbReference>
<dbReference type="EMBL" id="CAKKTJ010000319">
    <property type="protein sequence ID" value="CAH0479523.1"/>
    <property type="molecule type" value="Genomic_DNA"/>
</dbReference>
<comment type="caution">
    <text evidence="4">The sequence shown here is derived from an EMBL/GenBank/DDBJ whole genome shotgun (WGS) entry which is preliminary data.</text>
</comment>
<dbReference type="InterPro" id="IPR002110">
    <property type="entry name" value="Ankyrin_rpt"/>
</dbReference>
<evidence type="ECO:0000313" key="4">
    <source>
        <dbReference type="EMBL" id="CAH0479523.1"/>
    </source>
</evidence>
<dbReference type="Pfam" id="PF12796">
    <property type="entry name" value="Ank_2"/>
    <property type="match status" value="1"/>
</dbReference>
<dbReference type="PROSITE" id="PS50297">
    <property type="entry name" value="ANK_REP_REGION"/>
    <property type="match status" value="2"/>
</dbReference>
<evidence type="ECO:0008006" key="6">
    <source>
        <dbReference type="Google" id="ProtNLM"/>
    </source>
</evidence>
<dbReference type="PANTHER" id="PTHR24198">
    <property type="entry name" value="ANKYRIN REPEAT AND PROTEIN KINASE DOMAIN-CONTAINING PROTEIN"/>
    <property type="match status" value="1"/>
</dbReference>
<name>A0AAU9L304_9STRA</name>
<evidence type="ECO:0000256" key="3">
    <source>
        <dbReference type="PROSITE-ProRule" id="PRU00023"/>
    </source>
</evidence>
<evidence type="ECO:0000313" key="5">
    <source>
        <dbReference type="Proteomes" id="UP001160483"/>
    </source>
</evidence>
<accession>A0AAU9L304</accession>
<feature type="repeat" description="ANK" evidence="3">
    <location>
        <begin position="36"/>
        <end position="68"/>
    </location>
</feature>
<sequence length="314" mass="34557">MCGYRIITVKEQQRQVVGVINLLLKFGADINARTQDGKTALHLSTSDDTYEVALILLDAGAFIDIQDENGKTPLHYCVHEKGLLVTNLLLSRGANIDVQDVDGLSVLDLVVQRADLNLLQLFLNNHQLVATPERHDFAGFVLLHAVEVDVKNVVRFIVDNGYALVTVLELLLNLDGGGDNMTATMELSETPVHYVSRYGSTREVETLLQGLHSVFGNLQGLPELNAENPLHIENARGMTSLYIASTCVNDIDLKTEGATTAVRDANVQLLLDHGALLFAPDVLSLQFDRGNARNAHLLFPVQIQRCLLMWLLDA</sequence>
<gene>
    <name evidence="4" type="ORF">PBS003_LOCUS6158</name>
</gene>
<reference evidence="4" key="1">
    <citation type="submission" date="2021-11" db="EMBL/GenBank/DDBJ databases">
        <authorList>
            <person name="Islam A."/>
            <person name="Islam S."/>
            <person name="Flora M.S."/>
            <person name="Rahman M."/>
            <person name="Ziaur R.M."/>
            <person name="Epstein J.H."/>
            <person name="Hassan M."/>
            <person name="Klassen M."/>
            <person name="Woodard K."/>
            <person name="Webb A."/>
            <person name="Webby R.J."/>
            <person name="El Zowalaty M.E."/>
        </authorList>
    </citation>
    <scope>NUCLEOTIDE SEQUENCE</scope>
    <source>
        <strain evidence="4">Pbs3</strain>
    </source>
</reference>
<organism evidence="4 5">
    <name type="scientific">Peronospora belbahrii</name>
    <dbReference type="NCBI Taxonomy" id="622444"/>
    <lineage>
        <taxon>Eukaryota</taxon>
        <taxon>Sar</taxon>
        <taxon>Stramenopiles</taxon>
        <taxon>Oomycota</taxon>
        <taxon>Peronosporomycetes</taxon>
        <taxon>Peronosporales</taxon>
        <taxon>Peronosporaceae</taxon>
        <taxon>Peronospora</taxon>
    </lineage>
</organism>